<sequence>MAEFIAVVGVVGSVVSIAAEGFKLSSTLNKYVDSIKNANKYIKTIANGVNDTAVVLQQLGNNLKLEEESMKIDAAIVQSAVVTQDEKGDSRNFEIKGRGRFKWPFKRSKIDLLQAHLERLKNGLNLMISVMRHARDLHEKDLHDREKTIGFKIETLKIQTLELETEAAEVRYRTVKRQADLAREQLRSRSSLDHDEETEIGMPASAKTSKISAELQKFPSKDPNRSIPLRPNVGANRYEHAEAGGHSALFEYDNASPKNNPGMDFLQGPSDGHQINSQSVRPPEQHETVGNEGLIVDMSSNADNVPTPAHSNTSQGKDDLAQHQSENNDNSRLLPRTNPNNSGADYDPLGGVHTLQDQMLEPRKPADPELAIGSRNERRHMFHMPSACLDSSSRLQLQFEKGQILGVITSDTPNQDNVPETATQTRETSHATSEPQSGVEAKTLASASALPSKQGLTAGNRRHEVEANTERESSESDKTDPQAMANPELRFSYKAGPTTKNQDEILSESIYGHLLRSEK</sequence>
<feature type="compositionally biased region" description="Polar residues" evidence="1">
    <location>
        <begin position="445"/>
        <end position="457"/>
    </location>
</feature>
<accession>A0AAE0DEJ8</accession>
<feature type="compositionally biased region" description="Polar residues" evidence="1">
    <location>
        <begin position="298"/>
        <end position="315"/>
    </location>
</feature>
<dbReference type="AlphaFoldDB" id="A0AAE0DEJ8"/>
<dbReference type="PANTHER" id="PTHR36167">
    <property type="entry name" value="C2H2 FINGER DOMAIN TRANSCRIPTION FACTOR (EUROFUNG)-RELATED"/>
    <property type="match status" value="1"/>
</dbReference>
<evidence type="ECO:0000313" key="2">
    <source>
        <dbReference type="EMBL" id="KAK3168027.1"/>
    </source>
</evidence>
<dbReference type="EMBL" id="JASNWA010000010">
    <property type="protein sequence ID" value="KAK3168027.1"/>
    <property type="molecule type" value="Genomic_DNA"/>
</dbReference>
<evidence type="ECO:0000313" key="3">
    <source>
        <dbReference type="Proteomes" id="UP001276659"/>
    </source>
</evidence>
<protein>
    <recommendedName>
        <fullName evidence="4">Fungal N-terminal domain-containing protein</fullName>
    </recommendedName>
</protein>
<proteinExistence type="predicted"/>
<comment type="caution">
    <text evidence="2">The sequence shown here is derived from an EMBL/GenBank/DDBJ whole genome shotgun (WGS) entry which is preliminary data.</text>
</comment>
<feature type="region of interest" description="Disordered" evidence="1">
    <location>
        <begin position="407"/>
        <end position="519"/>
    </location>
</feature>
<feature type="compositionally biased region" description="Polar residues" evidence="1">
    <location>
        <begin position="409"/>
        <end position="436"/>
    </location>
</feature>
<evidence type="ECO:0008006" key="4">
    <source>
        <dbReference type="Google" id="ProtNLM"/>
    </source>
</evidence>
<feature type="compositionally biased region" description="Basic and acidic residues" evidence="1">
    <location>
        <begin position="184"/>
        <end position="193"/>
    </location>
</feature>
<name>A0AAE0DEJ8_9LECA</name>
<feature type="region of interest" description="Disordered" evidence="1">
    <location>
        <begin position="184"/>
        <end position="230"/>
    </location>
</feature>
<organism evidence="2 3">
    <name type="scientific">Lepraria neglecta</name>
    <dbReference type="NCBI Taxonomy" id="209136"/>
    <lineage>
        <taxon>Eukaryota</taxon>
        <taxon>Fungi</taxon>
        <taxon>Dikarya</taxon>
        <taxon>Ascomycota</taxon>
        <taxon>Pezizomycotina</taxon>
        <taxon>Lecanoromycetes</taxon>
        <taxon>OSLEUM clade</taxon>
        <taxon>Lecanoromycetidae</taxon>
        <taxon>Lecanorales</taxon>
        <taxon>Lecanorineae</taxon>
        <taxon>Stereocaulaceae</taxon>
        <taxon>Lepraria</taxon>
    </lineage>
</organism>
<keyword evidence="3" id="KW-1185">Reference proteome</keyword>
<reference evidence="2" key="1">
    <citation type="submission" date="2022-11" db="EMBL/GenBank/DDBJ databases">
        <title>Chromosomal genome sequence assembly and mating type (MAT) locus characterization of the leprose asexual lichenized fungus Lepraria neglecta (Nyl.) Erichsen.</title>
        <authorList>
            <person name="Allen J.L."/>
            <person name="Pfeffer B."/>
        </authorList>
    </citation>
    <scope>NUCLEOTIDE SEQUENCE</scope>
    <source>
        <strain evidence="2">Allen 5258</strain>
    </source>
</reference>
<feature type="compositionally biased region" description="Polar residues" evidence="1">
    <location>
        <begin position="322"/>
        <end position="343"/>
    </location>
</feature>
<feature type="compositionally biased region" description="Basic and acidic residues" evidence="1">
    <location>
        <begin position="461"/>
        <end position="480"/>
    </location>
</feature>
<gene>
    <name evidence="2" type="ORF">OEA41_004473</name>
</gene>
<dbReference type="Proteomes" id="UP001276659">
    <property type="component" value="Unassembled WGS sequence"/>
</dbReference>
<feature type="region of interest" description="Disordered" evidence="1">
    <location>
        <begin position="251"/>
        <end position="352"/>
    </location>
</feature>
<evidence type="ECO:0000256" key="1">
    <source>
        <dbReference type="SAM" id="MobiDB-lite"/>
    </source>
</evidence>
<dbReference type="InterPro" id="IPR039327">
    <property type="entry name" value="CON7-like"/>
</dbReference>
<dbReference type="GO" id="GO:0006355">
    <property type="term" value="P:regulation of DNA-templated transcription"/>
    <property type="evidence" value="ECO:0007669"/>
    <property type="project" value="InterPro"/>
</dbReference>
<dbReference type="PANTHER" id="PTHR36167:SF3">
    <property type="entry name" value="C2H2 FINGER DOMAIN TRANSCRIPTION FACTOR (EUROFUNG)-RELATED"/>
    <property type="match status" value="1"/>
</dbReference>